<evidence type="ECO:0000259" key="1">
    <source>
        <dbReference type="Pfam" id="PF13088"/>
    </source>
</evidence>
<proteinExistence type="predicted"/>
<dbReference type="Pfam" id="PF13088">
    <property type="entry name" value="BNR_2"/>
    <property type="match status" value="1"/>
</dbReference>
<keyword evidence="3" id="KW-1185">Reference proteome</keyword>
<name>A0A1X7K870_9FLAO</name>
<dbReference type="AlphaFoldDB" id="A0A1X7K870"/>
<sequence length="359" mass="40143">MRLLFLLCTFLVVSCKGKMEKLPEVVPLDHPAIVEQEFIYELDDALTPECHASTVEVSNGTVIASWFGGTEEKNDDVGIWVSRKTNGSWTTPVEVINGVQEDGSRYPCWNPVLFKPKDQPLFLYYKVGPSPTEWWGLYMTSNDDGKTWSKPVKLPEGILGPIKNQPIQLTSGEILSPSSTEDDVAGWQVHLELSSDNGKTWSKTQPLNDGKELGAIQPVVLNYGNGKLQLLSRTENEVIAENWSADYGSTWSKMKATALPNPNSGIDGVSLKDGRQLLVYNPTGKNWGDRVPLSLALSKDGTNWKRVLDLEPLRENTDKEGEEYSYPTMMQAPDGKVHIVYTWNRKTVKYIVLDPQKLN</sequence>
<dbReference type="InterPro" id="IPR011040">
    <property type="entry name" value="Sialidase"/>
</dbReference>
<feature type="domain" description="Sialidase" evidence="1">
    <location>
        <begin position="60"/>
        <end position="339"/>
    </location>
</feature>
<dbReference type="OrthoDB" id="41724at2"/>
<dbReference type="PANTHER" id="PTHR43752">
    <property type="entry name" value="BNR/ASP-BOX REPEAT FAMILY PROTEIN"/>
    <property type="match status" value="1"/>
</dbReference>
<dbReference type="SUPFAM" id="SSF50939">
    <property type="entry name" value="Sialidases"/>
    <property type="match status" value="1"/>
</dbReference>
<protein>
    <submittedName>
        <fullName evidence="2">Predicted neuraminidase (Sialidase)</fullName>
    </submittedName>
</protein>
<dbReference type="PROSITE" id="PS51257">
    <property type="entry name" value="PROKAR_LIPOPROTEIN"/>
    <property type="match status" value="1"/>
</dbReference>
<dbReference type="InterPro" id="IPR036278">
    <property type="entry name" value="Sialidase_sf"/>
</dbReference>
<reference evidence="3" key="1">
    <citation type="submission" date="2017-04" db="EMBL/GenBank/DDBJ databases">
        <authorList>
            <person name="Varghese N."/>
            <person name="Submissions S."/>
        </authorList>
    </citation>
    <scope>NUCLEOTIDE SEQUENCE [LARGE SCALE GENOMIC DNA]</scope>
    <source>
        <strain evidence="3">DSM 19835</strain>
    </source>
</reference>
<dbReference type="CDD" id="cd15482">
    <property type="entry name" value="Sialidase_non-viral"/>
    <property type="match status" value="1"/>
</dbReference>
<dbReference type="Gene3D" id="2.120.10.10">
    <property type="match status" value="1"/>
</dbReference>
<dbReference type="STRING" id="188872.SAMN03080602_02585"/>
<organism evidence="2 3">
    <name type="scientific">Arenibacter troitsensis</name>
    <dbReference type="NCBI Taxonomy" id="188872"/>
    <lineage>
        <taxon>Bacteria</taxon>
        <taxon>Pseudomonadati</taxon>
        <taxon>Bacteroidota</taxon>
        <taxon>Flavobacteriia</taxon>
        <taxon>Flavobacteriales</taxon>
        <taxon>Flavobacteriaceae</taxon>
        <taxon>Arenibacter</taxon>
    </lineage>
</organism>
<evidence type="ECO:0000313" key="2">
    <source>
        <dbReference type="EMBL" id="SMG37036.1"/>
    </source>
</evidence>
<dbReference type="RefSeq" id="WP_139827224.1">
    <property type="nucleotide sequence ID" value="NZ_FXAO01000005.1"/>
</dbReference>
<gene>
    <name evidence="2" type="ORF">SAMN03080602_02585</name>
</gene>
<evidence type="ECO:0000313" key="3">
    <source>
        <dbReference type="Proteomes" id="UP000193420"/>
    </source>
</evidence>
<dbReference type="Proteomes" id="UP000193420">
    <property type="component" value="Unassembled WGS sequence"/>
</dbReference>
<dbReference type="EMBL" id="FXAO01000005">
    <property type="protein sequence ID" value="SMG37036.1"/>
    <property type="molecule type" value="Genomic_DNA"/>
</dbReference>
<dbReference type="PANTHER" id="PTHR43752:SF2">
    <property type="entry name" value="BNR_ASP-BOX REPEAT FAMILY PROTEIN"/>
    <property type="match status" value="1"/>
</dbReference>
<accession>A0A1X7K870</accession>